<proteinExistence type="predicted"/>
<reference evidence="2" key="1">
    <citation type="journal article" date="2016" name="Nature">
        <title>Genome evolution in the allotetraploid frog Xenopus laevis.</title>
        <authorList>
            <person name="Session A.M."/>
            <person name="Uno Y."/>
            <person name="Kwon T."/>
            <person name="Chapman J.A."/>
            <person name="Toyoda A."/>
            <person name="Takahashi S."/>
            <person name="Fukui A."/>
            <person name="Hikosaka A."/>
            <person name="Suzuki A."/>
            <person name="Kondo M."/>
            <person name="van Heeringen S.J."/>
            <person name="Quigley I."/>
            <person name="Heinz S."/>
            <person name="Ogino H."/>
            <person name="Ochi H."/>
            <person name="Hellsten U."/>
            <person name="Lyons J.B."/>
            <person name="Simakov O."/>
            <person name="Putnam N."/>
            <person name="Stites J."/>
            <person name="Kuroki Y."/>
            <person name="Tanaka T."/>
            <person name="Michiue T."/>
            <person name="Watanabe M."/>
            <person name="Bogdanovic O."/>
            <person name="Lister R."/>
            <person name="Georgiou G."/>
            <person name="Paranjpe S.S."/>
            <person name="van Kruijsbergen I."/>
            <person name="Shu S."/>
            <person name="Carlson J."/>
            <person name="Kinoshita T."/>
            <person name="Ohta Y."/>
            <person name="Mawaribuchi S."/>
            <person name="Jenkins J."/>
            <person name="Grimwood J."/>
            <person name="Schmutz J."/>
            <person name="Mitros T."/>
            <person name="Mozaffari S.V."/>
            <person name="Suzuki Y."/>
            <person name="Haramoto Y."/>
            <person name="Yamamoto T.S."/>
            <person name="Takagi C."/>
            <person name="Heald R."/>
            <person name="Miller K."/>
            <person name="Haudenschild C."/>
            <person name="Kitzman J."/>
            <person name="Nakayama T."/>
            <person name="Izutsu Y."/>
            <person name="Robert J."/>
            <person name="Fortriede J."/>
            <person name="Burns K."/>
            <person name="Lotay V."/>
            <person name="Karimi K."/>
            <person name="Yasuoka Y."/>
            <person name="Dichmann D.S."/>
            <person name="Flajnik M.F."/>
            <person name="Houston D.W."/>
            <person name="Shendure J."/>
            <person name="DuPasquier L."/>
            <person name="Vize P.D."/>
            <person name="Zorn A.M."/>
            <person name="Ito M."/>
            <person name="Marcotte E.M."/>
            <person name="Wallingford J.B."/>
            <person name="Ito Y."/>
            <person name="Asashima M."/>
            <person name="Ueno N."/>
            <person name="Matsuda Y."/>
            <person name="Veenstra G.J."/>
            <person name="Fujiyama A."/>
            <person name="Harland R.M."/>
            <person name="Taira M."/>
            <person name="Rokhsar D.S."/>
        </authorList>
    </citation>
    <scope>NUCLEOTIDE SEQUENCE [LARGE SCALE GENOMIC DNA]</scope>
    <source>
        <strain evidence="2">J</strain>
    </source>
</reference>
<accession>A0A974HJ92</accession>
<organism evidence="1 2">
    <name type="scientific">Xenopus laevis</name>
    <name type="common">African clawed frog</name>
    <dbReference type="NCBI Taxonomy" id="8355"/>
    <lineage>
        <taxon>Eukaryota</taxon>
        <taxon>Metazoa</taxon>
        <taxon>Chordata</taxon>
        <taxon>Craniata</taxon>
        <taxon>Vertebrata</taxon>
        <taxon>Euteleostomi</taxon>
        <taxon>Amphibia</taxon>
        <taxon>Batrachia</taxon>
        <taxon>Anura</taxon>
        <taxon>Pipoidea</taxon>
        <taxon>Pipidae</taxon>
        <taxon>Xenopodinae</taxon>
        <taxon>Xenopus</taxon>
        <taxon>Xenopus</taxon>
    </lineage>
</organism>
<dbReference type="EMBL" id="CM004474">
    <property type="protein sequence ID" value="OCT80059.1"/>
    <property type="molecule type" value="Genomic_DNA"/>
</dbReference>
<evidence type="ECO:0000313" key="2">
    <source>
        <dbReference type="Proteomes" id="UP000694892"/>
    </source>
</evidence>
<sequence>MLAELSGQYKIIHLFAKGTANTVFDTKSEYEAVHSSRQMLNSWSHLYMFVYSALTLKAGQGMGTLYCHTYGGIY</sequence>
<dbReference type="Proteomes" id="UP000694892">
    <property type="component" value="Chromosome 5L"/>
</dbReference>
<evidence type="ECO:0000313" key="1">
    <source>
        <dbReference type="EMBL" id="OCT80059.1"/>
    </source>
</evidence>
<name>A0A974HJ92_XENLA</name>
<protein>
    <submittedName>
        <fullName evidence="1">Uncharacterized protein</fullName>
    </submittedName>
</protein>
<dbReference type="AlphaFoldDB" id="A0A974HJ92"/>
<gene>
    <name evidence="1" type="ORF">XELAEV_18026880mg</name>
</gene>